<dbReference type="InterPro" id="IPR000014">
    <property type="entry name" value="PAS"/>
</dbReference>
<evidence type="ECO:0000259" key="7">
    <source>
        <dbReference type="PROSITE" id="PS50111"/>
    </source>
</evidence>
<evidence type="ECO:0000256" key="5">
    <source>
        <dbReference type="SAM" id="MobiDB-lite"/>
    </source>
</evidence>
<organism evidence="9 10">
    <name type="scientific">Shewanella litorisediminis</name>
    <dbReference type="NCBI Taxonomy" id="1173586"/>
    <lineage>
        <taxon>Bacteria</taxon>
        <taxon>Pseudomonadati</taxon>
        <taxon>Pseudomonadota</taxon>
        <taxon>Gammaproteobacteria</taxon>
        <taxon>Alteromonadales</taxon>
        <taxon>Shewanellaceae</taxon>
        <taxon>Shewanella</taxon>
    </lineage>
</organism>
<dbReference type="InterPro" id="IPR001610">
    <property type="entry name" value="PAC"/>
</dbReference>
<dbReference type="SUPFAM" id="SSF58104">
    <property type="entry name" value="Methyl-accepting chemotaxis protein (MCP) signaling domain"/>
    <property type="match status" value="1"/>
</dbReference>
<feature type="region of interest" description="Disordered" evidence="5">
    <location>
        <begin position="500"/>
        <end position="523"/>
    </location>
</feature>
<evidence type="ECO:0000256" key="6">
    <source>
        <dbReference type="SAM" id="Phobius"/>
    </source>
</evidence>
<sequence length="523" mass="57542">MRNNQPVTLREVELDNEAIILSTTDLKGRIKYVNQDFCQIAGFREEELVNEPHNLIRHPEMPPAAFKMLWSRIREGRPWMGLVKNRCKNGDYYWVDAYVTPVYEDGEVHEYQSVRRKVNAKHRERAESLYAELVKGEEPTALKDSRLGVSAKLMLWTALMLGLSALAAQWSFWLMLPLLPIALLGCRGLLAPLRELASEARGIIQDPVARAVYTGRRDEIGDLMLAMRFMTNETGGVMGRMADSTATMANQSNELLDAIARSAERADGQRQQTQQAAAAVEELHVSFAEVKEHTLAVANDVEQCQSAMGLGQQQLAEVEVAMQQLQQQMSLCDEVVREIASDSQAINQVLEVIGTIAEQTNLLALNAAIEAARAGESGRGFAVVADEVRQLSGRTGESTGQIEGIVRKFQSSTARAEANLDNSQQQLKNLAARLEQVQQAFGALDSAINTIKSLSDHSAHAMTEQSSAAGSISDSLQTINELAEAVLSQSREAEQLGARMSRLSSKTSGLSKQFWQKSVSGRS</sequence>
<keyword evidence="6" id="KW-0812">Transmembrane</keyword>
<name>A0ABX7G4Z1_9GAMM</name>
<evidence type="ECO:0000256" key="4">
    <source>
        <dbReference type="SAM" id="Coils"/>
    </source>
</evidence>
<reference evidence="9 10" key="1">
    <citation type="journal article" date="2012" name="Antonie Van Leeuwenhoek">
        <title>Shewanella litorisediminis sp. nov., a gammaproteobacterium isolated from a tidal flat sediment.</title>
        <authorList>
            <person name="Lee M.H."/>
            <person name="Yoon J.H."/>
        </authorList>
    </citation>
    <scope>NUCLEOTIDE SEQUENCE [LARGE SCALE GENOMIC DNA]</scope>
    <source>
        <strain evidence="9 10">SMK1-12</strain>
    </source>
</reference>
<dbReference type="Pfam" id="PF08447">
    <property type="entry name" value="PAS_3"/>
    <property type="match status" value="1"/>
</dbReference>
<feature type="domain" description="Methyl-accepting transducer" evidence="7">
    <location>
        <begin position="244"/>
        <end position="480"/>
    </location>
</feature>
<evidence type="ECO:0000256" key="3">
    <source>
        <dbReference type="PROSITE-ProRule" id="PRU00284"/>
    </source>
</evidence>
<feature type="transmembrane region" description="Helical" evidence="6">
    <location>
        <begin position="153"/>
        <end position="176"/>
    </location>
</feature>
<dbReference type="SMART" id="SM00283">
    <property type="entry name" value="MA"/>
    <property type="match status" value="1"/>
</dbReference>
<gene>
    <name evidence="9" type="ORF">JQC75_02490</name>
</gene>
<keyword evidence="6" id="KW-1133">Transmembrane helix</keyword>
<evidence type="ECO:0000256" key="1">
    <source>
        <dbReference type="ARBA" id="ARBA00004370"/>
    </source>
</evidence>
<dbReference type="PANTHER" id="PTHR32089:SF74">
    <property type="entry name" value="METHYL-ACCEPTING CHEMOTAXIS PROTEIN AER"/>
    <property type="match status" value="1"/>
</dbReference>
<evidence type="ECO:0000313" key="10">
    <source>
        <dbReference type="Proteomes" id="UP000596252"/>
    </source>
</evidence>
<evidence type="ECO:0000256" key="2">
    <source>
        <dbReference type="ARBA" id="ARBA00023224"/>
    </source>
</evidence>
<dbReference type="Pfam" id="PF00015">
    <property type="entry name" value="MCPsignal"/>
    <property type="match status" value="1"/>
</dbReference>
<dbReference type="Gene3D" id="3.30.450.20">
    <property type="entry name" value="PAS domain"/>
    <property type="match status" value="1"/>
</dbReference>
<keyword evidence="2 3" id="KW-0807">Transducer</keyword>
<protein>
    <submittedName>
        <fullName evidence="9">Methyl-accepting chemotaxis protein</fullName>
    </submittedName>
</protein>
<dbReference type="Proteomes" id="UP000596252">
    <property type="component" value="Chromosome"/>
</dbReference>
<dbReference type="InterPro" id="IPR013655">
    <property type="entry name" value="PAS_fold_3"/>
</dbReference>
<keyword evidence="4" id="KW-0175">Coiled coil</keyword>
<evidence type="ECO:0000313" key="9">
    <source>
        <dbReference type="EMBL" id="QRH02313.1"/>
    </source>
</evidence>
<dbReference type="PROSITE" id="PS50112">
    <property type="entry name" value="PAS"/>
    <property type="match status" value="1"/>
</dbReference>
<keyword evidence="10" id="KW-1185">Reference proteome</keyword>
<dbReference type="SMART" id="SM00086">
    <property type="entry name" value="PAC"/>
    <property type="match status" value="1"/>
</dbReference>
<dbReference type="CDD" id="cd00130">
    <property type="entry name" value="PAS"/>
    <property type="match status" value="1"/>
</dbReference>
<dbReference type="InterPro" id="IPR004089">
    <property type="entry name" value="MCPsignal_dom"/>
</dbReference>
<dbReference type="NCBIfam" id="TIGR00229">
    <property type="entry name" value="sensory_box"/>
    <property type="match status" value="1"/>
</dbReference>
<dbReference type="InterPro" id="IPR035965">
    <property type="entry name" value="PAS-like_dom_sf"/>
</dbReference>
<comment type="subcellular location">
    <subcellularLocation>
        <location evidence="1">Membrane</location>
    </subcellularLocation>
</comment>
<proteinExistence type="predicted"/>
<keyword evidence="6" id="KW-0472">Membrane</keyword>
<accession>A0ABX7G4Z1</accession>
<dbReference type="RefSeq" id="WP_203325930.1">
    <property type="nucleotide sequence ID" value="NZ_CP069213.1"/>
</dbReference>
<dbReference type="EMBL" id="CP069213">
    <property type="protein sequence ID" value="QRH02313.1"/>
    <property type="molecule type" value="Genomic_DNA"/>
</dbReference>
<evidence type="ECO:0000259" key="8">
    <source>
        <dbReference type="PROSITE" id="PS50112"/>
    </source>
</evidence>
<feature type="domain" description="PAS" evidence="8">
    <location>
        <begin position="25"/>
        <end position="60"/>
    </location>
</feature>
<dbReference type="PANTHER" id="PTHR32089">
    <property type="entry name" value="METHYL-ACCEPTING CHEMOTAXIS PROTEIN MCPB"/>
    <property type="match status" value="1"/>
</dbReference>
<feature type="compositionally biased region" description="Polar residues" evidence="5">
    <location>
        <begin position="502"/>
        <end position="523"/>
    </location>
</feature>
<feature type="coiled-coil region" evidence="4">
    <location>
        <begin position="406"/>
        <end position="440"/>
    </location>
</feature>
<dbReference type="SUPFAM" id="SSF55785">
    <property type="entry name" value="PYP-like sensor domain (PAS domain)"/>
    <property type="match status" value="1"/>
</dbReference>
<dbReference type="Gene3D" id="1.10.287.950">
    <property type="entry name" value="Methyl-accepting chemotaxis protein"/>
    <property type="match status" value="1"/>
</dbReference>
<dbReference type="PROSITE" id="PS50111">
    <property type="entry name" value="CHEMOTAXIS_TRANSDUC_2"/>
    <property type="match status" value="1"/>
</dbReference>